<reference evidence="1 2" key="1">
    <citation type="submission" date="2021-06" db="EMBL/GenBank/DDBJ databases">
        <title>Genome sequence of Babesia caballi.</title>
        <authorList>
            <person name="Yamagishi J."/>
            <person name="Kidaka T."/>
            <person name="Ochi A."/>
        </authorList>
    </citation>
    <scope>NUCLEOTIDE SEQUENCE [LARGE SCALE GENOMIC DNA]</scope>
    <source>
        <strain evidence="1">USDA-D6B2</strain>
    </source>
</reference>
<evidence type="ECO:0000313" key="1">
    <source>
        <dbReference type="EMBL" id="GIX66423.1"/>
    </source>
</evidence>
<proteinExistence type="predicted"/>
<keyword evidence="1" id="KW-0067">ATP-binding</keyword>
<keyword evidence="1" id="KW-0547">Nucleotide-binding</keyword>
<accession>A0AAV4M376</accession>
<dbReference type="EMBL" id="BPLF01000007">
    <property type="protein sequence ID" value="GIX66423.1"/>
    <property type="molecule type" value="Genomic_DNA"/>
</dbReference>
<dbReference type="Proteomes" id="UP001497744">
    <property type="component" value="Unassembled WGS sequence"/>
</dbReference>
<sequence>MTLRSAADKVSPGRDVELGLNGAGVVRKANEKARTGSIPQSDAVTEGIMERRLGVLGRFTALDEDKVGGVPVSTPLGGKALGERCDMAVQSVLGWRLGQLAYDVCHT</sequence>
<organism evidence="1 2">
    <name type="scientific">Babesia caballi</name>
    <dbReference type="NCBI Taxonomy" id="5871"/>
    <lineage>
        <taxon>Eukaryota</taxon>
        <taxon>Sar</taxon>
        <taxon>Alveolata</taxon>
        <taxon>Apicomplexa</taxon>
        <taxon>Aconoidasida</taxon>
        <taxon>Piroplasmida</taxon>
        <taxon>Babesiidae</taxon>
        <taxon>Babesia</taxon>
    </lineage>
</organism>
<dbReference type="GO" id="GO:0005524">
    <property type="term" value="F:ATP binding"/>
    <property type="evidence" value="ECO:0007669"/>
    <property type="project" value="UniProtKB-KW"/>
</dbReference>
<gene>
    <name evidence="1" type="ORF">BcabD6B2_58590</name>
</gene>
<dbReference type="RefSeq" id="XP_067718492.1">
    <property type="nucleotide sequence ID" value="XM_067862391.1"/>
</dbReference>
<name>A0AAV4M376_BABCB</name>
<keyword evidence="2" id="KW-1185">Reference proteome</keyword>
<comment type="caution">
    <text evidence="1">The sequence shown here is derived from an EMBL/GenBank/DDBJ whole genome shotgun (WGS) entry which is preliminary data.</text>
</comment>
<dbReference type="AlphaFoldDB" id="A0AAV4M376"/>
<protein>
    <submittedName>
        <fullName evidence="1">ABC transporter ATP-binding protein</fullName>
    </submittedName>
</protein>
<evidence type="ECO:0000313" key="2">
    <source>
        <dbReference type="Proteomes" id="UP001497744"/>
    </source>
</evidence>
<dbReference type="GeneID" id="94197904"/>